<evidence type="ECO:0000313" key="2">
    <source>
        <dbReference type="Proteomes" id="UP000189966"/>
    </source>
</evidence>
<dbReference type="EMBL" id="FUZI01000011">
    <property type="protein sequence ID" value="SKC34019.1"/>
    <property type="molecule type" value="Genomic_DNA"/>
</dbReference>
<name>A0A1T5I4G6_9GAMM</name>
<organism evidence="1 2">
    <name type="scientific">Photobacterium piscicola</name>
    <dbReference type="NCBI Taxonomy" id="1378299"/>
    <lineage>
        <taxon>Bacteria</taxon>
        <taxon>Pseudomonadati</taxon>
        <taxon>Pseudomonadota</taxon>
        <taxon>Gammaproteobacteria</taxon>
        <taxon>Vibrionales</taxon>
        <taxon>Vibrionaceae</taxon>
        <taxon>Photobacterium</taxon>
    </lineage>
</organism>
<gene>
    <name evidence="1" type="ORF">CZ809_03626</name>
</gene>
<dbReference type="OrthoDB" id="7221045at2"/>
<evidence type="ECO:0000313" key="1">
    <source>
        <dbReference type="EMBL" id="SKC34019.1"/>
    </source>
</evidence>
<protein>
    <submittedName>
        <fullName evidence="1">Uncharacterized protein</fullName>
    </submittedName>
</protein>
<reference evidence="1 2" key="1">
    <citation type="submission" date="2017-02" db="EMBL/GenBank/DDBJ databases">
        <authorList>
            <person name="Peterson S.W."/>
        </authorList>
    </citation>
    <scope>NUCLEOTIDE SEQUENCE [LARGE SCALE GENOMIC DNA]</scope>
    <source>
        <strain evidence="2">type strain: NCCB 100098</strain>
    </source>
</reference>
<dbReference type="Proteomes" id="UP000189966">
    <property type="component" value="Unassembled WGS sequence"/>
</dbReference>
<dbReference type="AlphaFoldDB" id="A0A1T5I4G6"/>
<accession>A0A1T5I4G6</accession>
<proteinExistence type="predicted"/>
<dbReference type="RefSeq" id="WP_080158937.1">
    <property type="nucleotide sequence ID" value="NZ_FUZI01000011.1"/>
</dbReference>
<sequence>MNKRVFNKDKNQENESNYLDWIKQHKDGFVLNTISNDSLTYNVIHRAQCLCISSKAKNVPFGGFTQRSYKKICCDQLDSLIDNLKLEGKKHKFCQKCNPDKII</sequence>